<evidence type="ECO:0000256" key="2">
    <source>
        <dbReference type="SAM" id="SignalP"/>
    </source>
</evidence>
<keyword evidence="2" id="KW-0732">Signal</keyword>
<organism evidence="3 4">
    <name type="scientific">Mesopusillimonas faecipullorum</name>
    <dbReference type="NCBI Taxonomy" id="2755040"/>
    <lineage>
        <taxon>Bacteria</taxon>
        <taxon>Pseudomonadati</taxon>
        <taxon>Pseudomonadota</taxon>
        <taxon>Betaproteobacteria</taxon>
        <taxon>Burkholderiales</taxon>
        <taxon>Alcaligenaceae</taxon>
        <taxon>Mesopusillimonas</taxon>
    </lineage>
</organism>
<evidence type="ECO:0000256" key="1">
    <source>
        <dbReference type="SAM" id="MobiDB-lite"/>
    </source>
</evidence>
<dbReference type="InterPro" id="IPR007410">
    <property type="entry name" value="LpqE-like"/>
</dbReference>
<feature type="signal peptide" evidence="2">
    <location>
        <begin position="1"/>
        <end position="23"/>
    </location>
</feature>
<dbReference type="PANTHER" id="PTHR36302:SF1">
    <property type="entry name" value="COPPER CHAPERONE PCU(A)C"/>
    <property type="match status" value="1"/>
</dbReference>
<sequence>MKFLNKTAFVLAGCTLGMAHAWADVHVTDPWARATVPGQPASGVFMQLKSDTDVRLLAAESQAAQNVEIHEMAMQNDVMRMRQIQDLALPAGETVTLAPGGYHIMLLGLAQQLKEGEHISVTLVFEQDGKRETQTLSVPVRALTHGGHGSAPAVQGHGHAHGAH</sequence>
<dbReference type="Pfam" id="PF04314">
    <property type="entry name" value="PCuAC"/>
    <property type="match status" value="1"/>
</dbReference>
<comment type="caution">
    <text evidence="3">The sequence shown here is derived from an EMBL/GenBank/DDBJ whole genome shotgun (WGS) entry which is preliminary data.</text>
</comment>
<protein>
    <submittedName>
        <fullName evidence="3">Copper chaperone PCu(A)C</fullName>
    </submittedName>
</protein>
<dbReference type="RefSeq" id="WP_226954394.1">
    <property type="nucleotide sequence ID" value="NZ_JACDXW010000004.1"/>
</dbReference>
<accession>A0ABS8CDX6</accession>
<proteinExistence type="predicted"/>
<dbReference type="InterPro" id="IPR058248">
    <property type="entry name" value="Lxx211020-like"/>
</dbReference>
<feature type="region of interest" description="Disordered" evidence="1">
    <location>
        <begin position="143"/>
        <end position="164"/>
    </location>
</feature>
<gene>
    <name evidence="3" type="ORF">H0484_09790</name>
</gene>
<keyword evidence="4" id="KW-1185">Reference proteome</keyword>
<feature type="chain" id="PRO_5045954952" evidence="2">
    <location>
        <begin position="24"/>
        <end position="164"/>
    </location>
</feature>
<dbReference type="Proteomes" id="UP000776983">
    <property type="component" value="Unassembled WGS sequence"/>
</dbReference>
<dbReference type="EMBL" id="JACDXW010000004">
    <property type="protein sequence ID" value="MCB5364037.1"/>
    <property type="molecule type" value="Genomic_DNA"/>
</dbReference>
<dbReference type="Gene3D" id="2.60.40.1890">
    <property type="entry name" value="PCu(A)C copper chaperone"/>
    <property type="match status" value="1"/>
</dbReference>
<dbReference type="InterPro" id="IPR036182">
    <property type="entry name" value="PCuAC_sf"/>
</dbReference>
<dbReference type="SUPFAM" id="SSF110087">
    <property type="entry name" value="DR1885-like metal-binding protein"/>
    <property type="match status" value="1"/>
</dbReference>
<evidence type="ECO:0000313" key="4">
    <source>
        <dbReference type="Proteomes" id="UP000776983"/>
    </source>
</evidence>
<dbReference type="PANTHER" id="PTHR36302">
    <property type="entry name" value="BLR7088 PROTEIN"/>
    <property type="match status" value="1"/>
</dbReference>
<name>A0ABS8CDX6_9BURK</name>
<reference evidence="3 4" key="1">
    <citation type="submission" date="2020-07" db="EMBL/GenBank/DDBJ databases">
        <title>Pusillimonas sp. nov., isolated from poultry manure in Taiwan.</title>
        <authorList>
            <person name="Lin S.-Y."/>
            <person name="Tang Y.-S."/>
            <person name="Young C.-C."/>
        </authorList>
    </citation>
    <scope>NUCLEOTIDE SEQUENCE [LARGE SCALE GENOMIC DNA]</scope>
    <source>
        <strain evidence="3 4">CC-YST705</strain>
    </source>
</reference>
<evidence type="ECO:0000313" key="3">
    <source>
        <dbReference type="EMBL" id="MCB5364037.1"/>
    </source>
</evidence>